<name>A0AA86V564_9EUKA</name>
<evidence type="ECO:0000313" key="2">
    <source>
        <dbReference type="EMBL" id="CAL5983082.1"/>
    </source>
</evidence>
<keyword evidence="3" id="KW-1185">Reference proteome</keyword>
<dbReference type="EMBL" id="CAXDID020000015">
    <property type="protein sequence ID" value="CAL5983082.1"/>
    <property type="molecule type" value="Genomic_DNA"/>
</dbReference>
<dbReference type="AlphaFoldDB" id="A0AA86V564"/>
<dbReference type="EMBL" id="CATOUU010001174">
    <property type="protein sequence ID" value="CAI9976707.1"/>
    <property type="molecule type" value="Genomic_DNA"/>
</dbReference>
<gene>
    <name evidence="1" type="ORF">HINF_LOCUS64352</name>
    <name evidence="2" type="ORF">HINF_LOCUS7452</name>
</gene>
<accession>A0AA86V564</accession>
<protein>
    <submittedName>
        <fullName evidence="2">Hypothetical_protein</fullName>
    </submittedName>
</protein>
<reference evidence="2 3" key="2">
    <citation type="submission" date="2024-07" db="EMBL/GenBank/DDBJ databases">
        <authorList>
            <person name="Akdeniz Z."/>
        </authorList>
    </citation>
    <scope>NUCLEOTIDE SEQUENCE [LARGE SCALE GENOMIC DNA]</scope>
</reference>
<evidence type="ECO:0000313" key="3">
    <source>
        <dbReference type="Proteomes" id="UP001642409"/>
    </source>
</evidence>
<reference evidence="1" key="1">
    <citation type="submission" date="2023-06" db="EMBL/GenBank/DDBJ databases">
        <authorList>
            <person name="Kurt Z."/>
        </authorList>
    </citation>
    <scope>NUCLEOTIDE SEQUENCE</scope>
</reference>
<evidence type="ECO:0000313" key="1">
    <source>
        <dbReference type="EMBL" id="CAI9976707.1"/>
    </source>
</evidence>
<sequence length="99" mass="11877">MPLNRIQPNIQRKSNISLNRNNSTHIHNIVKMGDSASQVLEFQQFTSIFEAQFIRELKIKISEVRNEFKRVDYLVLYDKRNKKLQEEYIQKYSACNKQE</sequence>
<comment type="caution">
    <text evidence="1">The sequence shown here is derived from an EMBL/GenBank/DDBJ whole genome shotgun (WGS) entry which is preliminary data.</text>
</comment>
<proteinExistence type="predicted"/>
<organism evidence="1">
    <name type="scientific">Hexamita inflata</name>
    <dbReference type="NCBI Taxonomy" id="28002"/>
    <lineage>
        <taxon>Eukaryota</taxon>
        <taxon>Metamonada</taxon>
        <taxon>Diplomonadida</taxon>
        <taxon>Hexamitidae</taxon>
        <taxon>Hexamitinae</taxon>
        <taxon>Hexamita</taxon>
    </lineage>
</organism>
<dbReference type="Proteomes" id="UP001642409">
    <property type="component" value="Unassembled WGS sequence"/>
</dbReference>